<protein>
    <submittedName>
        <fullName evidence="2">Uncharacterized protein</fullName>
    </submittedName>
</protein>
<feature type="region of interest" description="Disordered" evidence="1">
    <location>
        <begin position="41"/>
        <end position="67"/>
    </location>
</feature>
<feature type="compositionally biased region" description="Pro residues" evidence="1">
    <location>
        <begin position="58"/>
        <end position="67"/>
    </location>
</feature>
<evidence type="ECO:0000313" key="3">
    <source>
        <dbReference type="Proteomes" id="UP000299102"/>
    </source>
</evidence>
<reference evidence="2 3" key="1">
    <citation type="journal article" date="2019" name="Commun. Biol.">
        <title>The bagworm genome reveals a unique fibroin gene that provides high tensile strength.</title>
        <authorList>
            <person name="Kono N."/>
            <person name="Nakamura H."/>
            <person name="Ohtoshi R."/>
            <person name="Tomita M."/>
            <person name="Numata K."/>
            <person name="Arakawa K."/>
        </authorList>
    </citation>
    <scope>NUCLEOTIDE SEQUENCE [LARGE SCALE GENOMIC DNA]</scope>
</reference>
<organism evidence="2 3">
    <name type="scientific">Eumeta variegata</name>
    <name type="common">Bagworm moth</name>
    <name type="synonym">Eumeta japonica</name>
    <dbReference type="NCBI Taxonomy" id="151549"/>
    <lineage>
        <taxon>Eukaryota</taxon>
        <taxon>Metazoa</taxon>
        <taxon>Ecdysozoa</taxon>
        <taxon>Arthropoda</taxon>
        <taxon>Hexapoda</taxon>
        <taxon>Insecta</taxon>
        <taxon>Pterygota</taxon>
        <taxon>Neoptera</taxon>
        <taxon>Endopterygota</taxon>
        <taxon>Lepidoptera</taxon>
        <taxon>Glossata</taxon>
        <taxon>Ditrysia</taxon>
        <taxon>Tineoidea</taxon>
        <taxon>Psychidae</taxon>
        <taxon>Oiketicinae</taxon>
        <taxon>Eumeta</taxon>
    </lineage>
</organism>
<dbReference type="AlphaFoldDB" id="A0A4C1XAJ8"/>
<comment type="caution">
    <text evidence="2">The sequence shown here is derived from an EMBL/GenBank/DDBJ whole genome shotgun (WGS) entry which is preliminary data.</text>
</comment>
<keyword evidence="3" id="KW-1185">Reference proteome</keyword>
<sequence>MIYRDKANAVALSNKKSSVVGPSPRRTHILLTGRRFVSEDACDTPRRDAGMRATAARRPPPPASFVR</sequence>
<proteinExistence type="predicted"/>
<name>A0A4C1XAJ8_EUMVA</name>
<evidence type="ECO:0000256" key="1">
    <source>
        <dbReference type="SAM" id="MobiDB-lite"/>
    </source>
</evidence>
<dbReference type="EMBL" id="BGZK01000759">
    <property type="protein sequence ID" value="GBP59349.1"/>
    <property type="molecule type" value="Genomic_DNA"/>
</dbReference>
<gene>
    <name evidence="2" type="ORF">EVAR_45529_1</name>
</gene>
<dbReference type="Proteomes" id="UP000299102">
    <property type="component" value="Unassembled WGS sequence"/>
</dbReference>
<accession>A0A4C1XAJ8</accession>
<evidence type="ECO:0000313" key="2">
    <source>
        <dbReference type="EMBL" id="GBP59349.1"/>
    </source>
</evidence>